<keyword evidence="3" id="KW-1185">Reference proteome</keyword>
<accession>A0A6L5B773</accession>
<proteinExistence type="predicted"/>
<comment type="caution">
    <text evidence="2">The sequence shown here is derived from an EMBL/GenBank/DDBJ whole genome shotgun (WGS) entry which is preliminary data.</text>
</comment>
<name>A0A6L5B773_APIGR</name>
<dbReference type="GO" id="GO:0031213">
    <property type="term" value="C:RSF complex"/>
    <property type="evidence" value="ECO:0007669"/>
    <property type="project" value="InterPro"/>
</dbReference>
<feature type="compositionally biased region" description="Basic and acidic residues" evidence="1">
    <location>
        <begin position="306"/>
        <end position="320"/>
    </location>
</feature>
<dbReference type="Proteomes" id="UP000593563">
    <property type="component" value="Unassembled WGS sequence"/>
</dbReference>
<feature type="compositionally biased region" description="Low complexity" evidence="1">
    <location>
        <begin position="472"/>
        <end position="494"/>
    </location>
</feature>
<feature type="compositionally biased region" description="Basic and acidic residues" evidence="1">
    <location>
        <begin position="285"/>
        <end position="297"/>
    </location>
</feature>
<dbReference type="InterPro" id="IPR028938">
    <property type="entry name" value="Rsf1-like"/>
</dbReference>
<dbReference type="AlphaFoldDB" id="A0A6L5B773"/>
<gene>
    <name evidence="2" type="ORF">AG4045_000339</name>
</gene>
<organism evidence="2 3">
    <name type="scientific">Apium graveolens</name>
    <name type="common">Celery</name>
    <dbReference type="NCBI Taxonomy" id="4045"/>
    <lineage>
        <taxon>Eukaryota</taxon>
        <taxon>Viridiplantae</taxon>
        <taxon>Streptophyta</taxon>
        <taxon>Embryophyta</taxon>
        <taxon>Tracheophyta</taxon>
        <taxon>Spermatophyta</taxon>
        <taxon>Magnoliopsida</taxon>
        <taxon>eudicotyledons</taxon>
        <taxon>Gunneridae</taxon>
        <taxon>Pentapetalae</taxon>
        <taxon>asterids</taxon>
        <taxon>campanulids</taxon>
        <taxon>Apiales</taxon>
        <taxon>Apiaceae</taxon>
        <taxon>Apioideae</taxon>
        <taxon>apioid superclade</taxon>
        <taxon>Apieae</taxon>
        <taxon>Apium</taxon>
    </lineage>
</organism>
<evidence type="ECO:0000313" key="2">
    <source>
        <dbReference type="EMBL" id="KAF1001440.1"/>
    </source>
</evidence>
<dbReference type="GO" id="GO:0006355">
    <property type="term" value="P:regulation of DNA-templated transcription"/>
    <property type="evidence" value="ECO:0007669"/>
    <property type="project" value="InterPro"/>
</dbReference>
<evidence type="ECO:0000256" key="1">
    <source>
        <dbReference type="SAM" id="MobiDB-lite"/>
    </source>
</evidence>
<feature type="region of interest" description="Disordered" evidence="1">
    <location>
        <begin position="268"/>
        <end position="494"/>
    </location>
</feature>
<dbReference type="PANTHER" id="PTHR14296:SF12">
    <property type="entry name" value="DDT DOMAIN-CONTAINING PROTEIN DDR4 ISOFORM X1"/>
    <property type="match status" value="1"/>
</dbReference>
<protein>
    <recommendedName>
        <fullName evidence="4">DDT domain-containing protein</fullName>
    </recommendedName>
</protein>
<reference evidence="2" key="1">
    <citation type="submission" date="2020-01" db="EMBL/GenBank/DDBJ databases">
        <title>The Celery Genome Sequence Reveals Sequential Paleo-tetraploidization, Resistance Gene Elimination, Karyotype Evolution, and Functional Innovation in Apiales.</title>
        <authorList>
            <person name="Song X."/>
        </authorList>
    </citation>
    <scope>NUCLEOTIDE SEQUENCE</scope>
    <source>
        <tissue evidence="2">Leaf</tissue>
    </source>
</reference>
<evidence type="ECO:0008006" key="4">
    <source>
        <dbReference type="Google" id="ProtNLM"/>
    </source>
</evidence>
<dbReference type="PANTHER" id="PTHR14296">
    <property type="entry name" value="REMODELING AND SPACING FACTOR 1"/>
    <property type="match status" value="1"/>
</dbReference>
<dbReference type="EMBL" id="WRXP01004407">
    <property type="protein sequence ID" value="KAF1001440.1"/>
    <property type="molecule type" value="Genomic_DNA"/>
</dbReference>
<feature type="compositionally biased region" description="Basic and acidic residues" evidence="1">
    <location>
        <begin position="345"/>
        <end position="362"/>
    </location>
</feature>
<evidence type="ECO:0000313" key="3">
    <source>
        <dbReference type="Proteomes" id="UP000593563"/>
    </source>
</evidence>
<sequence length="494" mass="54816">MDVADDRKAVPSSEIDQRTKLRKRCELATVLNFLSVFEPLLKSKMKVTAEDIEMAIIEPNDLLAKLHVMLLKGIPPVSKTLDRTDAWVTALCKKLTDWWPWVADGDLPLTENKGKEISKYKELEPTTRLVVLKALCEIRLKQGDAVSYINSTMKTGSEVSTFRKKKICGDERGTLYWLDGNDSIGYRLYKEVRGFESKQNDKGKGFLPVIDVQWETLATSLEEFREVVTVEANVIPVLEKLHKVSFLDSLIDEYDKRISEAISVHQRQPKYVKEKDGQGAGGCKKLSDNKKATETASKESSGSEMRPTEDSKHGDNEKGSESISQEDSELDIKAQGGVVPDSETESERQQDVDIDDNMKSEDIVSDSETESERHEDGDIDDNSDVAWDEEINDASSEDDIASNSSDKENNNLGNNHVTCARRREGLPRSKTVAGVVSPAQENSNQGAKDRPRGRLTRKSSLESFVAPDSEETSSSADSSGRSSSVNLSDDSVLG</sequence>
<feature type="compositionally biased region" description="Acidic residues" evidence="1">
    <location>
        <begin position="377"/>
        <end position="400"/>
    </location>
</feature>